<accession>A0ABD0LZ73</accession>
<dbReference type="Pfam" id="PF10186">
    <property type="entry name" value="ATG14"/>
    <property type="match status" value="1"/>
</dbReference>
<organism evidence="2 3">
    <name type="scientific">Batillaria attramentaria</name>
    <dbReference type="NCBI Taxonomy" id="370345"/>
    <lineage>
        <taxon>Eukaryota</taxon>
        <taxon>Metazoa</taxon>
        <taxon>Spiralia</taxon>
        <taxon>Lophotrochozoa</taxon>
        <taxon>Mollusca</taxon>
        <taxon>Gastropoda</taxon>
        <taxon>Caenogastropoda</taxon>
        <taxon>Sorbeoconcha</taxon>
        <taxon>Cerithioidea</taxon>
        <taxon>Batillariidae</taxon>
        <taxon>Batillaria</taxon>
    </lineage>
</organism>
<proteinExistence type="predicted"/>
<dbReference type="EMBL" id="JACVVK020000016">
    <property type="protein sequence ID" value="KAK7504309.1"/>
    <property type="molecule type" value="Genomic_DNA"/>
</dbReference>
<dbReference type="Proteomes" id="UP001519460">
    <property type="component" value="Unassembled WGS sequence"/>
</dbReference>
<dbReference type="AlphaFoldDB" id="A0ABD0LZ73"/>
<keyword evidence="1" id="KW-0175">Coiled coil</keyword>
<gene>
    <name evidence="2" type="ORF">BaRGS_00004613</name>
</gene>
<evidence type="ECO:0000313" key="3">
    <source>
        <dbReference type="Proteomes" id="UP001519460"/>
    </source>
</evidence>
<comment type="caution">
    <text evidence="2">The sequence shown here is derived from an EMBL/GenBank/DDBJ whole genome shotgun (WGS) entry which is preliminary data.</text>
</comment>
<dbReference type="GO" id="GO:0032991">
    <property type="term" value="C:protein-containing complex"/>
    <property type="evidence" value="ECO:0007669"/>
    <property type="project" value="UniProtKB-ARBA"/>
</dbReference>
<dbReference type="InterPro" id="IPR018791">
    <property type="entry name" value="UV_resistance/autophagy_Atg14"/>
</dbReference>
<evidence type="ECO:0000313" key="2">
    <source>
        <dbReference type="EMBL" id="KAK7504309.1"/>
    </source>
</evidence>
<keyword evidence="3" id="KW-1185">Reference proteome</keyword>
<protein>
    <recommendedName>
        <fullName evidence="4">Beclin 1-associated autophagy-related key regulator</fullName>
    </recommendedName>
</protein>
<evidence type="ECO:0008006" key="4">
    <source>
        <dbReference type="Google" id="ProtNLM"/>
    </source>
</evidence>
<dbReference type="GO" id="GO:0005737">
    <property type="term" value="C:cytoplasm"/>
    <property type="evidence" value="ECO:0007669"/>
    <property type="project" value="UniProtKB-ARBA"/>
</dbReference>
<evidence type="ECO:0000256" key="1">
    <source>
        <dbReference type="ARBA" id="ARBA00023054"/>
    </source>
</evidence>
<sequence>MVDTQPEAKPCLGAVSARVGCRTLQPTDPLPIVFAVHCVLGARGSGCVCCRFIDVQRKWEFRNKERLKLVERIKETVARQAAANAKKEEIVACRQRIKLLQSAIYSTHKRVQLYGDELRKRRDIIKKRKESGQKRGHKTQKRQKMMQRAVAEIDVKEVERGKLWGALCEQRCLSITDLVDCIFPVEEITTSGVSTIGLSSESLALSTVTALKEASLMTYMSGQWILTDHNGNTFFKIVESRLPGHGDYSVAVTKGAQSMMGYGEEGGWQRPQDNPAYAVLTGLSHMTQLVLTAADVLHVCLPRKVCFSEFCRGELNERQLQNAVSRLNHNVLYLCFSQGVDVEELSPRHTIRNLIILLHSPHLARYVNSYRGLSFTEDEQMVESVNYGSVSDESEDEVDGPQEGEPELEVDWVRVDRNLPEMKVPTRGVVAASWTVNTATYAGHMLAETHSTASGLVTSAAASVASFWRAAASRFENR</sequence>
<name>A0ABD0LZ73_9CAEN</name>
<dbReference type="PANTHER" id="PTHR13664:SF0">
    <property type="entry name" value="BECLIN 1-ASSOCIATED AUTOPHAGY-RELATED KEY REGULATOR"/>
    <property type="match status" value="1"/>
</dbReference>
<dbReference type="PANTHER" id="PTHR13664">
    <property type="entry name" value="BECLIN 1-ASSOCIATED AUTOPHAGY-RELATED KEY REGULATOR"/>
    <property type="match status" value="1"/>
</dbReference>
<reference evidence="2 3" key="1">
    <citation type="journal article" date="2023" name="Sci. Data">
        <title>Genome assembly of the Korean intertidal mud-creeper Batillaria attramentaria.</title>
        <authorList>
            <person name="Patra A.K."/>
            <person name="Ho P.T."/>
            <person name="Jun S."/>
            <person name="Lee S.J."/>
            <person name="Kim Y."/>
            <person name="Won Y.J."/>
        </authorList>
    </citation>
    <scope>NUCLEOTIDE SEQUENCE [LARGE SCALE GENOMIC DNA]</scope>
    <source>
        <strain evidence="2">Wonlab-2016</strain>
    </source>
</reference>